<dbReference type="AlphaFoldDB" id="A9FYJ1"/>
<keyword evidence="4" id="KW-0328">Glycosyltransferase</keyword>
<proteinExistence type="predicted"/>
<accession>A9FYJ1</accession>
<dbReference type="STRING" id="448385.sce5461"/>
<dbReference type="InterPro" id="IPR028098">
    <property type="entry name" value="Glyco_trans_4-like_N"/>
</dbReference>
<dbReference type="eggNOG" id="COG0438">
    <property type="taxonomic scope" value="Bacteria"/>
</dbReference>
<sequence length="472" mass="50289">MKTSPHVNPALPSISRRHTEKSPRSVDAVVICPPGDADTKEGFLSGRTTCARSAPQRGTMSIDYDMKTTEHATMTGARHDRLVIAHVLNSFQVGGAEQVVVDLAALQRAAGHEVMVVGIETNPDGPRAAQLRERDVAVHMLPKRSGFDLKLPGKLAAFFAKHGVSIVHSHNQLPLIYATAAGRLHRVPVCHTLHGAMFDQGRRAWLRHMAARLADAHVAVSQSTADFMLKHKEVPSSKLHVVLNGIDLSRFRPDAAARHRIRAELGIPQDAWVAGAVGRLSQVKNHALLLRAAAAAGILSGDSDNARLLLVGDGPEAASLRALAEELGISDRVVFAGERHDVPGLLAASDVFVLSSKSEGLPLSMVEAMATGLPVVSTAVGGIPALIADGETGFLVPSDDEGALAAKLGALKGDPVQSAAMGKRGRKLALRRYSAERMMASYMDIYETLLARRESERRGVLRPSELLAGLSA</sequence>
<dbReference type="CAZy" id="GT4">
    <property type="family name" value="Glycosyltransferase Family 4"/>
</dbReference>
<dbReference type="EMBL" id="AM746676">
    <property type="protein sequence ID" value="CAN95624.1"/>
    <property type="molecule type" value="Genomic_DNA"/>
</dbReference>
<dbReference type="EC" id="2.4.1.21" evidence="4"/>
<dbReference type="GO" id="GO:0009011">
    <property type="term" value="F:alpha-1,4-glucan glucosyltransferase (ADP-glucose donor) activity"/>
    <property type="evidence" value="ECO:0007669"/>
    <property type="project" value="UniProtKB-EC"/>
</dbReference>
<dbReference type="SUPFAM" id="SSF53756">
    <property type="entry name" value="UDP-Glycosyltransferase/glycogen phosphorylase"/>
    <property type="match status" value="1"/>
</dbReference>
<evidence type="ECO:0000313" key="5">
    <source>
        <dbReference type="Proteomes" id="UP000002139"/>
    </source>
</evidence>
<feature type="domain" description="Glycosyltransferase subfamily 4-like N-terminal" evidence="3">
    <location>
        <begin position="93"/>
        <end position="250"/>
    </location>
</feature>
<gene>
    <name evidence="4" type="primary">glgA3</name>
    <name evidence="4" type="ordered locus">sce5461</name>
</gene>
<name>A9FYJ1_SORC5</name>
<dbReference type="HOGENOM" id="CLU_009583_0_3_7"/>
<dbReference type="KEGG" id="scl:sce5461"/>
<evidence type="ECO:0000313" key="4">
    <source>
        <dbReference type="EMBL" id="CAN95624.1"/>
    </source>
</evidence>
<dbReference type="PANTHER" id="PTHR45947:SF3">
    <property type="entry name" value="SULFOQUINOVOSYL TRANSFERASE SQD2"/>
    <property type="match status" value="1"/>
</dbReference>
<dbReference type="Gene3D" id="3.40.50.2000">
    <property type="entry name" value="Glycogen Phosphorylase B"/>
    <property type="match status" value="2"/>
</dbReference>
<keyword evidence="4" id="KW-0808">Transferase</keyword>
<evidence type="ECO:0000256" key="1">
    <source>
        <dbReference type="SAM" id="MobiDB-lite"/>
    </source>
</evidence>
<dbReference type="PANTHER" id="PTHR45947">
    <property type="entry name" value="SULFOQUINOVOSYL TRANSFERASE SQD2"/>
    <property type="match status" value="1"/>
</dbReference>
<feature type="region of interest" description="Disordered" evidence="1">
    <location>
        <begin position="1"/>
        <end position="25"/>
    </location>
</feature>
<protein>
    <submittedName>
        <fullName evidence="4">Glycogen synthase</fullName>
        <ecNumber evidence="4">2.4.1.21</ecNumber>
    </submittedName>
</protein>
<organism evidence="4 5">
    <name type="scientific">Sorangium cellulosum (strain So ce56)</name>
    <name type="common">Polyangium cellulosum (strain So ce56)</name>
    <dbReference type="NCBI Taxonomy" id="448385"/>
    <lineage>
        <taxon>Bacteria</taxon>
        <taxon>Pseudomonadati</taxon>
        <taxon>Myxococcota</taxon>
        <taxon>Polyangia</taxon>
        <taxon>Polyangiales</taxon>
        <taxon>Polyangiaceae</taxon>
        <taxon>Sorangium</taxon>
    </lineage>
</organism>
<evidence type="ECO:0000259" key="3">
    <source>
        <dbReference type="Pfam" id="PF13439"/>
    </source>
</evidence>
<reference evidence="4 5" key="1">
    <citation type="journal article" date="2007" name="Nat. Biotechnol.">
        <title>Complete genome sequence of the myxobacterium Sorangium cellulosum.</title>
        <authorList>
            <person name="Schneiker S."/>
            <person name="Perlova O."/>
            <person name="Kaiser O."/>
            <person name="Gerth K."/>
            <person name="Alici A."/>
            <person name="Altmeyer M.O."/>
            <person name="Bartels D."/>
            <person name="Bekel T."/>
            <person name="Beyer S."/>
            <person name="Bode E."/>
            <person name="Bode H.B."/>
            <person name="Bolten C.J."/>
            <person name="Choudhuri J.V."/>
            <person name="Doss S."/>
            <person name="Elnakady Y.A."/>
            <person name="Frank B."/>
            <person name="Gaigalat L."/>
            <person name="Goesmann A."/>
            <person name="Groeger C."/>
            <person name="Gross F."/>
            <person name="Jelsbak L."/>
            <person name="Jelsbak L."/>
            <person name="Kalinowski J."/>
            <person name="Kegler C."/>
            <person name="Knauber T."/>
            <person name="Konietzny S."/>
            <person name="Kopp M."/>
            <person name="Krause L."/>
            <person name="Krug D."/>
            <person name="Linke B."/>
            <person name="Mahmud T."/>
            <person name="Martinez-Arias R."/>
            <person name="McHardy A.C."/>
            <person name="Merai M."/>
            <person name="Meyer F."/>
            <person name="Mormann S."/>
            <person name="Munoz-Dorado J."/>
            <person name="Perez J."/>
            <person name="Pradella S."/>
            <person name="Rachid S."/>
            <person name="Raddatz G."/>
            <person name="Rosenau F."/>
            <person name="Rueckert C."/>
            <person name="Sasse F."/>
            <person name="Scharfe M."/>
            <person name="Schuster S.C."/>
            <person name="Suen G."/>
            <person name="Treuner-Lange A."/>
            <person name="Velicer G.J."/>
            <person name="Vorholter F.-J."/>
            <person name="Weissman K.J."/>
            <person name="Welch R.D."/>
            <person name="Wenzel S.C."/>
            <person name="Whitworth D.E."/>
            <person name="Wilhelm S."/>
            <person name="Wittmann C."/>
            <person name="Bloecker H."/>
            <person name="Puehler A."/>
            <person name="Mueller R."/>
        </authorList>
    </citation>
    <scope>NUCLEOTIDE SEQUENCE [LARGE SCALE GENOMIC DNA]</scope>
    <source>
        <strain evidence="5">So ce56</strain>
    </source>
</reference>
<dbReference type="InterPro" id="IPR001296">
    <property type="entry name" value="Glyco_trans_1"/>
</dbReference>
<dbReference type="Proteomes" id="UP000002139">
    <property type="component" value="Chromosome"/>
</dbReference>
<evidence type="ECO:0000259" key="2">
    <source>
        <dbReference type="Pfam" id="PF00534"/>
    </source>
</evidence>
<dbReference type="BioCyc" id="SCEL448385:SCE_RS28020-MONOMER"/>
<dbReference type="Pfam" id="PF13439">
    <property type="entry name" value="Glyco_transf_4"/>
    <property type="match status" value="1"/>
</dbReference>
<feature type="domain" description="Glycosyl transferase family 1" evidence="2">
    <location>
        <begin position="259"/>
        <end position="427"/>
    </location>
</feature>
<dbReference type="InterPro" id="IPR050194">
    <property type="entry name" value="Glycosyltransferase_grp1"/>
</dbReference>
<keyword evidence="5" id="KW-1185">Reference proteome</keyword>
<dbReference type="Pfam" id="PF00534">
    <property type="entry name" value="Glycos_transf_1"/>
    <property type="match status" value="1"/>
</dbReference>